<dbReference type="Proteomes" id="UP001367771">
    <property type="component" value="Unassembled WGS sequence"/>
</dbReference>
<dbReference type="PANTHER" id="PTHR42850">
    <property type="entry name" value="METALLOPHOSPHOESTERASE"/>
    <property type="match status" value="1"/>
</dbReference>
<sequence>MIAIRRVAHNPAPGLRAGPQPLYAIGDVHGRYDLLHALLAEISRDAAERHPGVTPRLLLCGDYVDRGPASAAVLAALVWLLRSKAVDARLLEGNHEAMLRGFLDRPAEHRRWLAVGGAATIASYGVAIPDEAALDTPATLVALRDSLLDAMPTSHYQLLDRLDLLVEVGDYAFVHAGVVPGVALHAQRRDDLLWIRDEFLDHPRPATAVIVHGHTWTGDQPVLLPHRIGIDTGAYKTGVLTALYLCDDHAAILQAVDTPAAEVNSAS</sequence>
<keyword evidence="3" id="KW-1185">Reference proteome</keyword>
<dbReference type="RefSeq" id="WP_336544688.1">
    <property type="nucleotide sequence ID" value="NZ_JBBBDM010000002.1"/>
</dbReference>
<feature type="domain" description="Calcineurin-like phosphoesterase" evidence="1">
    <location>
        <begin position="22"/>
        <end position="214"/>
    </location>
</feature>
<evidence type="ECO:0000313" key="2">
    <source>
        <dbReference type="EMBL" id="MEI5686546.1"/>
    </source>
</evidence>
<proteinExistence type="predicted"/>
<accession>A0ABU8H0M7</accession>
<dbReference type="PANTHER" id="PTHR42850:SF4">
    <property type="entry name" value="ZINC-DEPENDENT ENDOPOLYPHOSPHATASE"/>
    <property type="match status" value="1"/>
</dbReference>
<comment type="caution">
    <text evidence="2">The sequence shown here is derived from an EMBL/GenBank/DDBJ whole genome shotgun (WGS) entry which is preliminary data.</text>
</comment>
<evidence type="ECO:0000313" key="3">
    <source>
        <dbReference type="Proteomes" id="UP001367771"/>
    </source>
</evidence>
<dbReference type="InterPro" id="IPR029052">
    <property type="entry name" value="Metallo-depent_PP-like"/>
</dbReference>
<dbReference type="EMBL" id="JBBBDM010000002">
    <property type="protein sequence ID" value="MEI5686546.1"/>
    <property type="molecule type" value="Genomic_DNA"/>
</dbReference>
<dbReference type="Pfam" id="PF00149">
    <property type="entry name" value="Metallophos"/>
    <property type="match status" value="1"/>
</dbReference>
<organism evidence="2 3">
    <name type="scientific">Sphingomonas kyungheensis</name>
    <dbReference type="NCBI Taxonomy" id="1069987"/>
    <lineage>
        <taxon>Bacteria</taxon>
        <taxon>Pseudomonadati</taxon>
        <taxon>Pseudomonadota</taxon>
        <taxon>Alphaproteobacteria</taxon>
        <taxon>Sphingomonadales</taxon>
        <taxon>Sphingomonadaceae</taxon>
        <taxon>Sphingomonas</taxon>
    </lineage>
</organism>
<name>A0ABU8H0M7_9SPHN</name>
<dbReference type="Gene3D" id="3.60.21.10">
    <property type="match status" value="1"/>
</dbReference>
<dbReference type="SUPFAM" id="SSF56300">
    <property type="entry name" value="Metallo-dependent phosphatases"/>
    <property type="match status" value="1"/>
</dbReference>
<gene>
    <name evidence="2" type="ORF">V8201_05570</name>
</gene>
<reference evidence="2 3" key="1">
    <citation type="journal article" date="2013" name="Int. J. Syst. Evol. Microbiol.">
        <title>Sphingomonas kyungheensis sp. nov., a bacterium with ginsenoside-converting activity isolated from soil of a ginseng field.</title>
        <authorList>
            <person name="Son H.M."/>
            <person name="Yang J.E."/>
            <person name="Park Y."/>
            <person name="Han C.K."/>
            <person name="Kim S.G."/>
            <person name="Kook M."/>
            <person name="Yi T.H."/>
        </authorList>
    </citation>
    <scope>NUCLEOTIDE SEQUENCE [LARGE SCALE GENOMIC DNA]</scope>
    <source>
        <strain evidence="2 3">LMG 26582</strain>
    </source>
</reference>
<evidence type="ECO:0000259" key="1">
    <source>
        <dbReference type="Pfam" id="PF00149"/>
    </source>
</evidence>
<protein>
    <submittedName>
        <fullName evidence="2">Metallophosphoesterase</fullName>
    </submittedName>
</protein>
<dbReference type="InterPro" id="IPR050126">
    <property type="entry name" value="Ap4A_hydrolase"/>
</dbReference>
<dbReference type="InterPro" id="IPR004843">
    <property type="entry name" value="Calcineurin-like_PHP"/>
</dbReference>